<evidence type="ECO:0000256" key="3">
    <source>
        <dbReference type="ARBA" id="ARBA00022737"/>
    </source>
</evidence>
<evidence type="ECO:0000256" key="6">
    <source>
        <dbReference type="SAM" id="MobiDB-lite"/>
    </source>
</evidence>
<dbReference type="SMART" id="SM00150">
    <property type="entry name" value="SPEC"/>
    <property type="match status" value="7"/>
</dbReference>
<evidence type="ECO:0000259" key="7">
    <source>
        <dbReference type="PROSITE" id="PS50003"/>
    </source>
</evidence>
<comment type="similarity">
    <text evidence="1">Belongs to the spectrin family.</text>
</comment>
<feature type="region of interest" description="Disordered" evidence="6">
    <location>
        <begin position="1106"/>
        <end position="1163"/>
    </location>
</feature>
<feature type="domain" description="PH" evidence="7">
    <location>
        <begin position="1006"/>
        <end position="1119"/>
    </location>
</feature>
<dbReference type="AlphaFoldDB" id="A0A3B3ZYX3"/>
<dbReference type="FunFam" id="1.20.58.60:FF:000033">
    <property type="entry name" value="Spectrin beta chain"/>
    <property type="match status" value="1"/>
</dbReference>
<feature type="compositionally biased region" description="Basic and acidic residues" evidence="6">
    <location>
        <begin position="1119"/>
        <end position="1163"/>
    </location>
</feature>
<dbReference type="PANTHER" id="PTHR11915">
    <property type="entry name" value="SPECTRIN/FILAMIN RELATED CYTOSKELETAL PROTEIN"/>
    <property type="match status" value="1"/>
</dbReference>
<dbReference type="Proteomes" id="UP000261520">
    <property type="component" value="Unplaced"/>
</dbReference>
<dbReference type="InterPro" id="IPR018159">
    <property type="entry name" value="Spectrin/alpha-actinin"/>
</dbReference>
<feature type="compositionally biased region" description="Basic and acidic residues" evidence="6">
    <location>
        <begin position="937"/>
        <end position="947"/>
    </location>
</feature>
<dbReference type="FunFam" id="1.20.58.60:FF:000019">
    <property type="entry name" value="Spectrin beta chain"/>
    <property type="match status" value="1"/>
</dbReference>
<organism evidence="8 9">
    <name type="scientific">Periophthalmus magnuspinnatus</name>
    <dbReference type="NCBI Taxonomy" id="409849"/>
    <lineage>
        <taxon>Eukaryota</taxon>
        <taxon>Metazoa</taxon>
        <taxon>Chordata</taxon>
        <taxon>Craniata</taxon>
        <taxon>Vertebrata</taxon>
        <taxon>Euteleostomi</taxon>
        <taxon>Actinopterygii</taxon>
        <taxon>Neopterygii</taxon>
        <taxon>Teleostei</taxon>
        <taxon>Neoteleostei</taxon>
        <taxon>Acanthomorphata</taxon>
        <taxon>Gobiaria</taxon>
        <taxon>Gobiiformes</taxon>
        <taxon>Gobioidei</taxon>
        <taxon>Gobiidae</taxon>
        <taxon>Oxudercinae</taxon>
        <taxon>Periophthalmus</taxon>
    </lineage>
</organism>
<keyword evidence="5" id="KW-0175">Coiled coil</keyword>
<evidence type="ECO:0000256" key="4">
    <source>
        <dbReference type="ARBA" id="ARBA00023203"/>
    </source>
</evidence>
<evidence type="ECO:0000256" key="1">
    <source>
        <dbReference type="ARBA" id="ARBA00006826"/>
    </source>
</evidence>
<dbReference type="Gene3D" id="1.20.58.60">
    <property type="match status" value="5"/>
</dbReference>
<feature type="coiled-coil region" evidence="5">
    <location>
        <begin position="611"/>
        <end position="673"/>
    </location>
</feature>
<dbReference type="CDD" id="cd00176">
    <property type="entry name" value="SPEC"/>
    <property type="match status" value="3"/>
</dbReference>
<evidence type="ECO:0000313" key="8">
    <source>
        <dbReference type="Ensembl" id="ENSPMGP00000009471.1"/>
    </source>
</evidence>
<accession>A0A3B3ZYX3</accession>
<dbReference type="PROSITE" id="PS50003">
    <property type="entry name" value="PH_DOMAIN"/>
    <property type="match status" value="1"/>
</dbReference>
<feature type="coiled-coil region" evidence="5">
    <location>
        <begin position="529"/>
        <end position="556"/>
    </location>
</feature>
<feature type="region of interest" description="Disordered" evidence="6">
    <location>
        <begin position="839"/>
        <end position="1011"/>
    </location>
</feature>
<name>A0A3B3ZYX3_9GOBI</name>
<feature type="compositionally biased region" description="Basic and acidic residues" evidence="6">
    <location>
        <begin position="911"/>
        <end position="929"/>
    </location>
</feature>
<dbReference type="InterPro" id="IPR001849">
    <property type="entry name" value="PH_domain"/>
</dbReference>
<protein>
    <recommendedName>
        <fullName evidence="7">PH domain-containing protein</fullName>
    </recommendedName>
</protein>
<dbReference type="InterPro" id="IPR002017">
    <property type="entry name" value="Spectrin_repeat"/>
</dbReference>
<evidence type="ECO:0000256" key="5">
    <source>
        <dbReference type="SAM" id="Coils"/>
    </source>
</evidence>
<dbReference type="GO" id="GO:0003779">
    <property type="term" value="F:actin binding"/>
    <property type="evidence" value="ECO:0007669"/>
    <property type="project" value="UniProtKB-KW"/>
</dbReference>
<reference evidence="8" key="1">
    <citation type="submission" date="2025-08" db="UniProtKB">
        <authorList>
            <consortium name="Ensembl"/>
        </authorList>
    </citation>
    <scope>IDENTIFICATION</scope>
</reference>
<proteinExistence type="inferred from homology"/>
<reference evidence="8" key="2">
    <citation type="submission" date="2025-09" db="UniProtKB">
        <authorList>
            <consortium name="Ensembl"/>
        </authorList>
    </citation>
    <scope>IDENTIFICATION</scope>
</reference>
<feature type="compositionally biased region" description="Low complexity" evidence="6">
    <location>
        <begin position="897"/>
        <end position="908"/>
    </location>
</feature>
<dbReference type="GO" id="GO:0051693">
    <property type="term" value="P:actin filament capping"/>
    <property type="evidence" value="ECO:0007669"/>
    <property type="project" value="UniProtKB-KW"/>
</dbReference>
<feature type="compositionally biased region" description="Basic and acidic residues" evidence="6">
    <location>
        <begin position="839"/>
        <end position="864"/>
    </location>
</feature>
<dbReference type="Gene3D" id="2.30.29.30">
    <property type="entry name" value="Pleckstrin-homology domain (PH domain)/Phosphotyrosine-binding domain (PTB)"/>
    <property type="match status" value="1"/>
</dbReference>
<dbReference type="InterPro" id="IPR011993">
    <property type="entry name" value="PH-like_dom_sf"/>
</dbReference>
<keyword evidence="4" id="KW-0009">Actin-binding</keyword>
<evidence type="ECO:0000313" key="9">
    <source>
        <dbReference type="Proteomes" id="UP000261520"/>
    </source>
</evidence>
<evidence type="ECO:0000256" key="2">
    <source>
        <dbReference type="ARBA" id="ARBA00022467"/>
    </source>
</evidence>
<dbReference type="Pfam" id="PF00435">
    <property type="entry name" value="Spectrin"/>
    <property type="match status" value="5"/>
</dbReference>
<dbReference type="SUPFAM" id="SSF50729">
    <property type="entry name" value="PH domain-like"/>
    <property type="match status" value="1"/>
</dbReference>
<dbReference type="STRING" id="409849.ENSPMGP00000009471"/>
<sequence>GQQEQEKMLMARDTARDEAQKLHRKWLKHQAFMAELARNKEWLAKIEQEGQELIQEKPELRSVVQQKLEEIRECWSDLENTTKAKARQLFENNKPEPAVKSYSDLDSQLSHLEQQPPQLEQAHHLPTFNQQLQKFQEGAEPLQPGMVETRIVRLIEPLKERRRILLASKEMHQVAQDLEDEILWIQERLPLASSKDFGNNLQSVQQLQTLQRELTGRRARVEEVLDRAGIIASLRTPEVEFVREGAGHVRQLWEVLQLETERRAVLLDATLQAQQYYTEAAKVESWLSEQKLQLANEEKGTDEASTLQLLKAHLALEQTVETYAETVGMLSQQCQCLLGLGHPDEQITKQQSHIDRLYVSLKDMVEHRKTRLEQQYWLYQLNKEVEELEKWITERETVASSTDLGNDLEEVTVLQEKFTKFATETNSIGQQRLEQVNKMVNEMIDCGHSDAATIAEWKDGLNESWADLLELMETRRQMLAASHQLHKFFTDCKEIMGKMKQLPEVRACQANITNPATLQRLMHSFEHALQLLVAQVRQMQENAAQLRTIYAGEKAEAIMVKEQQIMEAWRELLSSCEASRVQVTSVTDKVQFFSLVREHLMWMEGVMGQDQISLELMMRQHQEQKAKIENRTKTIQQCADLGKILIAAGNPASEEIKEKLDSLLAKQNALNEKWEKHQERLLCQEHFQFAQETVKAEAWLKAKEPLITSREEEGGQAQAQTDEVEQLILRHEAFRKAAVTWKERFSSLRQSSGFLAQNHYSSGSLGSSGYLAQSGGIMDPKMAYAWQHLKADFMQPRINHIHKAVNPLLEASRIQREQYGDIPMADMGPESGLELLHGRLQRDPRGSRSDPQMDHLRREREYKLGRQTSSEQEIQARLNELPMIVRQERYRRRLERQSSSEQEGSGKQRIPRQDSSDLEGSGKEEKRSTMAEIVEQVQEREAARGEPYRPPSSLSAPVTRFDGRPRARDRPKPRRRPRPKEPEEPRRSRSAPATGAPTTPQPPSHTAQNEGFLYRKKATTAELEATQRSPNKTWVNVYCVLKDGKLNFYKDARNHNTTYNGEPSVDMCNCTFDPSMGYKKKKNVFIVEDLKAWTSNITAAITEHESMAKWDQPGTSGLEADRSERKEKSEGDADARSERSELVEGEERSEKERSEKGDGSEKL</sequence>
<keyword evidence="9" id="KW-1185">Reference proteome</keyword>
<dbReference type="Ensembl" id="ENSPMGT00000010099.1">
    <property type="protein sequence ID" value="ENSPMGP00000009471.1"/>
    <property type="gene ID" value="ENSPMGG00000007837.1"/>
</dbReference>
<keyword evidence="3" id="KW-0677">Repeat</keyword>
<keyword evidence="2" id="KW-0117">Actin capping</keyword>
<feature type="compositionally biased region" description="Basic and acidic residues" evidence="6">
    <location>
        <begin position="961"/>
        <end position="970"/>
    </location>
</feature>
<dbReference type="SUPFAM" id="SSF46966">
    <property type="entry name" value="Spectrin repeat"/>
    <property type="match status" value="6"/>
</dbReference>